<sequence>MSGNDGCMIPAYSKQALKQELQNFDVTFGAQISDNHRLPPNIAIQCLIQLCESQQLPTAVCLMELVSRTFIHGRKGERRYLLHNPLPSLPPLSSLTTRHTNERVATEWMTDEGEWAVRLMVGWVVPERQTVLQISNYCPTHSDLCATGVGAQGEENLDILLGESRERKRYVEGDLRCGPLPSSFRCKRLVLSGVDEGGGLLCLPRQCSRCL</sequence>
<reference evidence="1" key="1">
    <citation type="submission" date="2012-04" db="EMBL/GenBank/DDBJ databases">
        <title>The Genome Sequence of Loa loa.</title>
        <authorList>
            <consortium name="The Broad Institute Genome Sequencing Platform"/>
            <consortium name="Broad Institute Genome Sequencing Center for Infectious Disease"/>
            <person name="Nutman T.B."/>
            <person name="Fink D.L."/>
            <person name="Russ C."/>
            <person name="Young S."/>
            <person name="Zeng Q."/>
            <person name="Gargeya S."/>
            <person name="Alvarado L."/>
            <person name="Berlin A."/>
            <person name="Chapman S.B."/>
            <person name="Chen Z."/>
            <person name="Freedman E."/>
            <person name="Gellesch M."/>
            <person name="Goldberg J."/>
            <person name="Griggs A."/>
            <person name="Gujja S."/>
            <person name="Heilman E.R."/>
            <person name="Heiman D."/>
            <person name="Howarth C."/>
            <person name="Mehta T."/>
            <person name="Neiman D."/>
            <person name="Pearson M."/>
            <person name="Roberts A."/>
            <person name="Saif S."/>
            <person name="Shea T."/>
            <person name="Shenoy N."/>
            <person name="Sisk P."/>
            <person name="Stolte C."/>
            <person name="Sykes S."/>
            <person name="White J."/>
            <person name="Yandava C."/>
            <person name="Haas B."/>
            <person name="Henn M.R."/>
            <person name="Nusbaum C."/>
            <person name="Birren B."/>
        </authorList>
    </citation>
    <scope>NUCLEOTIDE SEQUENCE [LARGE SCALE GENOMIC DNA]</scope>
</reference>
<dbReference type="EMBL" id="JH712345">
    <property type="protein sequence ID" value="EFO24309.1"/>
    <property type="molecule type" value="Genomic_DNA"/>
</dbReference>
<proteinExistence type="predicted"/>
<dbReference type="InParanoid" id="A0A1S0U4E0"/>
<dbReference type="OrthoDB" id="10639911at2759"/>
<organism evidence="1">
    <name type="scientific">Loa loa</name>
    <name type="common">Eye worm</name>
    <name type="synonym">Filaria loa</name>
    <dbReference type="NCBI Taxonomy" id="7209"/>
    <lineage>
        <taxon>Eukaryota</taxon>
        <taxon>Metazoa</taxon>
        <taxon>Ecdysozoa</taxon>
        <taxon>Nematoda</taxon>
        <taxon>Chromadorea</taxon>
        <taxon>Rhabditida</taxon>
        <taxon>Spirurina</taxon>
        <taxon>Spiruromorpha</taxon>
        <taxon>Filarioidea</taxon>
        <taxon>Onchocercidae</taxon>
        <taxon>Loa</taxon>
    </lineage>
</organism>
<evidence type="ECO:0000313" key="1">
    <source>
        <dbReference type="EMBL" id="EFO24309.1"/>
    </source>
</evidence>
<gene>
    <name evidence="1" type="ORF">LOAG_04176</name>
</gene>
<dbReference type="KEGG" id="loa:LOAG_04176"/>
<dbReference type="GeneID" id="9941573"/>
<name>A0A1S0U4E0_LOALO</name>
<protein>
    <submittedName>
        <fullName evidence="1">Uncharacterized protein</fullName>
    </submittedName>
</protein>
<dbReference type="AlphaFoldDB" id="A0A1S0U4E0"/>
<dbReference type="RefSeq" id="XP_003139761.1">
    <property type="nucleotide sequence ID" value="XM_003139713.1"/>
</dbReference>
<dbReference type="CTD" id="9941573"/>
<accession>A0A1S0U4E0</accession>